<feature type="compositionally biased region" description="Polar residues" evidence="1">
    <location>
        <begin position="120"/>
        <end position="129"/>
    </location>
</feature>
<dbReference type="Proteomes" id="UP001243330">
    <property type="component" value="Unassembled WGS sequence"/>
</dbReference>
<name>A0AAD9ACP6_9PEZI</name>
<gene>
    <name evidence="2" type="ORF">CCHR01_12008</name>
</gene>
<accession>A0AAD9ACP6</accession>
<sequence>MRGLKSVSPFWEINSIELMQHAAAWVRCDGRIPTNVRGRRCRTRSQGFRTGAEQSVSGAAAAGRRLRIGEPISDEAKVTVAQQVHEANTRAKPAAGIVTPTRSVRVTLFGVRKGFMSDGWKSSGQSAVSGDSEGDDGMDVFGPANAV</sequence>
<dbReference type="AlphaFoldDB" id="A0AAD9ACP6"/>
<evidence type="ECO:0000256" key="1">
    <source>
        <dbReference type="SAM" id="MobiDB-lite"/>
    </source>
</evidence>
<comment type="caution">
    <text evidence="2">The sequence shown here is derived from an EMBL/GenBank/DDBJ whole genome shotgun (WGS) entry which is preliminary data.</text>
</comment>
<organism evidence="2 3">
    <name type="scientific">Colletotrichum chrysophilum</name>
    <dbReference type="NCBI Taxonomy" id="1836956"/>
    <lineage>
        <taxon>Eukaryota</taxon>
        <taxon>Fungi</taxon>
        <taxon>Dikarya</taxon>
        <taxon>Ascomycota</taxon>
        <taxon>Pezizomycotina</taxon>
        <taxon>Sordariomycetes</taxon>
        <taxon>Hypocreomycetidae</taxon>
        <taxon>Glomerellales</taxon>
        <taxon>Glomerellaceae</taxon>
        <taxon>Colletotrichum</taxon>
        <taxon>Colletotrichum gloeosporioides species complex</taxon>
    </lineage>
</organism>
<evidence type="ECO:0000313" key="2">
    <source>
        <dbReference type="EMBL" id="KAK1845349.1"/>
    </source>
</evidence>
<reference evidence="2" key="1">
    <citation type="submission" date="2023-01" db="EMBL/GenBank/DDBJ databases">
        <title>Colletotrichum chrysophilum M932 genome sequence.</title>
        <authorList>
            <person name="Baroncelli R."/>
        </authorList>
    </citation>
    <scope>NUCLEOTIDE SEQUENCE</scope>
    <source>
        <strain evidence="2">M932</strain>
    </source>
</reference>
<dbReference type="EMBL" id="JAQOWY010000275">
    <property type="protein sequence ID" value="KAK1845349.1"/>
    <property type="molecule type" value="Genomic_DNA"/>
</dbReference>
<evidence type="ECO:0000313" key="3">
    <source>
        <dbReference type="Proteomes" id="UP001243330"/>
    </source>
</evidence>
<protein>
    <submittedName>
        <fullName evidence="2">Uncharacterized protein</fullName>
    </submittedName>
</protein>
<proteinExistence type="predicted"/>
<feature type="region of interest" description="Disordered" evidence="1">
    <location>
        <begin position="120"/>
        <end position="147"/>
    </location>
</feature>
<keyword evidence="3" id="KW-1185">Reference proteome</keyword>